<reference evidence="3 4" key="1">
    <citation type="submission" date="2024-09" db="EMBL/GenBank/DDBJ databases">
        <title>Chromosome-scale assembly of Riccia sorocarpa.</title>
        <authorList>
            <person name="Paukszto L."/>
        </authorList>
    </citation>
    <scope>NUCLEOTIDE SEQUENCE [LARGE SCALE GENOMIC DNA]</scope>
    <source>
        <strain evidence="3">LP-2024</strain>
        <tissue evidence="3">Aerial parts of the thallus</tissue>
    </source>
</reference>
<comment type="caution">
    <text evidence="3">The sequence shown here is derived from an EMBL/GenBank/DDBJ whole genome shotgun (WGS) entry which is preliminary data.</text>
</comment>
<dbReference type="EMBL" id="JBJQOH010000004">
    <property type="protein sequence ID" value="KAL3689945.1"/>
    <property type="molecule type" value="Genomic_DNA"/>
</dbReference>
<protein>
    <recommendedName>
        <fullName evidence="2">Replitron HUH endonuclease domain-containing protein</fullName>
    </recommendedName>
</protein>
<proteinExistence type="predicted"/>
<dbReference type="AlphaFoldDB" id="A0ABD3HIL0"/>
<name>A0ABD3HIL0_9MARC</name>
<evidence type="ECO:0000313" key="4">
    <source>
        <dbReference type="Proteomes" id="UP001633002"/>
    </source>
</evidence>
<accession>A0ABD3HIL0</accession>
<dbReference type="Pfam" id="PF21859">
    <property type="entry name" value="Replitron_HUH"/>
    <property type="match status" value="1"/>
</dbReference>
<sequence length="243" mass="27226">MGVLALQRGDSHLQLHVQGLLRITTSSARALKAEIRNTIGWEEAGPLGGSICVKSLKYKGLHTIIGIIGYCLKDEGQEHFRFYSKNVSEDQKREGRRMHAIYGASEYKNRLELSPANILGRALQFRRAERLWRACTTPESVEVPDVENIIFGIDTPARYFEANKTTKLEADESDPLSEIEESELPADDPNVDIPVVELERTADSGADLDRVQEALLEAGFAVGQKTNEEQRTSADLPDYIRLW</sequence>
<keyword evidence="4" id="KW-1185">Reference proteome</keyword>
<organism evidence="3 4">
    <name type="scientific">Riccia sorocarpa</name>
    <dbReference type="NCBI Taxonomy" id="122646"/>
    <lineage>
        <taxon>Eukaryota</taxon>
        <taxon>Viridiplantae</taxon>
        <taxon>Streptophyta</taxon>
        <taxon>Embryophyta</taxon>
        <taxon>Marchantiophyta</taxon>
        <taxon>Marchantiopsida</taxon>
        <taxon>Marchantiidae</taxon>
        <taxon>Marchantiales</taxon>
        <taxon>Ricciaceae</taxon>
        <taxon>Riccia</taxon>
    </lineage>
</organism>
<gene>
    <name evidence="3" type="ORF">R1sor_016254</name>
</gene>
<evidence type="ECO:0000259" key="2">
    <source>
        <dbReference type="Pfam" id="PF21859"/>
    </source>
</evidence>
<evidence type="ECO:0000313" key="3">
    <source>
        <dbReference type="EMBL" id="KAL3689945.1"/>
    </source>
</evidence>
<feature type="compositionally biased region" description="Acidic residues" evidence="1">
    <location>
        <begin position="171"/>
        <end position="190"/>
    </location>
</feature>
<evidence type="ECO:0000256" key="1">
    <source>
        <dbReference type="SAM" id="MobiDB-lite"/>
    </source>
</evidence>
<dbReference type="InterPro" id="IPR054424">
    <property type="entry name" value="Replitron_HUH"/>
</dbReference>
<feature type="domain" description="Replitron HUH endonuclease" evidence="2">
    <location>
        <begin position="2"/>
        <end position="97"/>
    </location>
</feature>
<dbReference type="Proteomes" id="UP001633002">
    <property type="component" value="Unassembled WGS sequence"/>
</dbReference>
<feature type="region of interest" description="Disordered" evidence="1">
    <location>
        <begin position="169"/>
        <end position="190"/>
    </location>
</feature>